<evidence type="ECO:0000256" key="1">
    <source>
        <dbReference type="SAM" id="SignalP"/>
    </source>
</evidence>
<gene>
    <name evidence="2" type="ORF">BGT96224V316_LOCUS5752</name>
</gene>
<feature type="chain" id="PRO_5040910305" evidence="1">
    <location>
        <begin position="24"/>
        <end position="52"/>
    </location>
</feature>
<organism evidence="2 3">
    <name type="scientific">Blumeria graminis f. sp. tritici</name>
    <dbReference type="NCBI Taxonomy" id="62690"/>
    <lineage>
        <taxon>Eukaryota</taxon>
        <taxon>Fungi</taxon>
        <taxon>Dikarya</taxon>
        <taxon>Ascomycota</taxon>
        <taxon>Pezizomycotina</taxon>
        <taxon>Leotiomycetes</taxon>
        <taxon>Erysiphales</taxon>
        <taxon>Erysiphaceae</taxon>
        <taxon>Blumeria</taxon>
    </lineage>
</organism>
<dbReference type="Proteomes" id="UP000324639">
    <property type="component" value="Chromosome Bgt_-08"/>
</dbReference>
<name>A0A9X9MKD0_BLUGR</name>
<sequence>MFGNQRSFLLSIWWILTIEGSERVPSTKVSSGISKCTHFMSDLNVKPSYRRI</sequence>
<evidence type="ECO:0000313" key="3">
    <source>
        <dbReference type="Proteomes" id="UP000324639"/>
    </source>
</evidence>
<keyword evidence="1" id="KW-0732">Signal</keyword>
<evidence type="ECO:0000313" key="2">
    <source>
        <dbReference type="EMBL" id="VDB90695.1"/>
    </source>
</evidence>
<keyword evidence="3" id="KW-1185">Reference proteome</keyword>
<feature type="signal peptide" evidence="1">
    <location>
        <begin position="1"/>
        <end position="23"/>
    </location>
</feature>
<protein>
    <submittedName>
        <fullName evidence="2">Bgt-50179</fullName>
    </submittedName>
</protein>
<proteinExistence type="predicted"/>
<dbReference type="EMBL" id="LR026991">
    <property type="protein sequence ID" value="VDB90695.1"/>
    <property type="molecule type" value="Genomic_DNA"/>
</dbReference>
<dbReference type="AlphaFoldDB" id="A0A9X9MKD0"/>
<reference evidence="2 3" key="1">
    <citation type="submission" date="2018-08" db="EMBL/GenBank/DDBJ databases">
        <authorList>
            <person name="Muller C M."/>
        </authorList>
    </citation>
    <scope>NUCLEOTIDE SEQUENCE [LARGE SCALE GENOMIC DNA]</scope>
</reference>
<accession>A0A9X9MKD0</accession>